<dbReference type="SMART" id="SM00710">
    <property type="entry name" value="PbH1"/>
    <property type="match status" value="9"/>
</dbReference>
<evidence type="ECO:0000256" key="3">
    <source>
        <dbReference type="ARBA" id="ARBA00004613"/>
    </source>
</evidence>
<dbReference type="SUPFAM" id="SSF51126">
    <property type="entry name" value="Pectin lyase-like"/>
    <property type="match status" value="1"/>
</dbReference>
<comment type="subcellular location">
    <subcellularLocation>
        <location evidence="1">Cell envelope</location>
    </subcellularLocation>
    <subcellularLocation>
        <location evidence="2">Cell outer membrane</location>
    </subcellularLocation>
    <subcellularLocation>
        <location evidence="3">Secreted</location>
    </subcellularLocation>
</comment>
<dbReference type="InterPro" id="IPR012334">
    <property type="entry name" value="Pectin_lyas_fold"/>
</dbReference>
<dbReference type="NCBIfam" id="TIGR01376">
    <property type="entry name" value="POMP_repeat"/>
    <property type="match status" value="1"/>
</dbReference>
<dbReference type="GO" id="GO:0005576">
    <property type="term" value="C:extracellular region"/>
    <property type="evidence" value="ECO:0007669"/>
    <property type="project" value="UniProtKB-SubCell"/>
</dbReference>
<dbReference type="Gene3D" id="2.160.20.10">
    <property type="entry name" value="Single-stranded right-handed beta-helix, Pectin lyase-like"/>
    <property type="match status" value="1"/>
</dbReference>
<keyword evidence="5" id="KW-0732">Signal</keyword>
<evidence type="ECO:0000256" key="8">
    <source>
        <dbReference type="SAM" id="MobiDB-lite"/>
    </source>
</evidence>
<dbReference type="AlphaFoldDB" id="A0A6J6REU6"/>
<name>A0A6J6REU6_9ZZZZ</name>
<keyword evidence="7" id="KW-0998">Cell outer membrane</keyword>
<feature type="region of interest" description="Disordered" evidence="8">
    <location>
        <begin position="413"/>
        <end position="435"/>
    </location>
</feature>
<dbReference type="GO" id="GO:0009279">
    <property type="term" value="C:cell outer membrane"/>
    <property type="evidence" value="ECO:0007669"/>
    <property type="project" value="UniProtKB-SubCell"/>
</dbReference>
<proteinExistence type="predicted"/>
<dbReference type="PANTHER" id="PTHR11319:SF35">
    <property type="entry name" value="OUTER MEMBRANE PROTEIN PMPC-RELATED"/>
    <property type="match status" value="1"/>
</dbReference>
<evidence type="ECO:0000256" key="7">
    <source>
        <dbReference type="ARBA" id="ARBA00023237"/>
    </source>
</evidence>
<dbReference type="Pfam" id="PF02415">
    <property type="entry name" value="Chlam_PMP"/>
    <property type="match status" value="2"/>
</dbReference>
<dbReference type="InterPro" id="IPR011050">
    <property type="entry name" value="Pectin_lyase_fold/virulence"/>
</dbReference>
<dbReference type="EMBL" id="CAEZXY010000121">
    <property type="protein sequence ID" value="CAB4722407.1"/>
    <property type="molecule type" value="Genomic_DNA"/>
</dbReference>
<organism evidence="9">
    <name type="scientific">freshwater metagenome</name>
    <dbReference type="NCBI Taxonomy" id="449393"/>
    <lineage>
        <taxon>unclassified sequences</taxon>
        <taxon>metagenomes</taxon>
        <taxon>ecological metagenomes</taxon>
    </lineage>
</organism>
<evidence type="ECO:0000256" key="4">
    <source>
        <dbReference type="ARBA" id="ARBA00022525"/>
    </source>
</evidence>
<keyword evidence="6" id="KW-0472">Membrane</keyword>
<sequence>MNLLSNRVLALGSTALLGAGGTGALLLAGSAAASANVPLSVTNLSDSGLGSLRQALLDANSAPGQDVITFATGVSGTISLLSDFPLLTEAIDLEGPGRSVITIDGGWTQAGGPLSGHDVFDIDDGVSGAGTWTLSGFTVTGGNDSGEGWSGGGAIAARNSAPLNISDVALTANYSDRVGGAILLSGTGNVVITHSSITGNSTAGGGGGLYADTENYSTLTIINSDISNNTAGKFGGGLYLDTDGGNITIVGSTISNNSALQGGGAITVTDLYVEGSLTITDTVISGNHAGENGGALYSDTDDGSIFITDSTISNNTAGGAGGGLYISSTGLGEIVIANSTISGNESTTGAGAMQLLSGSKMTLLQSTVTNNTGGGATVIGGVSIEADDLTLIGSIVAGNSGFDIGDGGAVAPLSVTSQRTKDKGTKTPRNRPALTPSVSPALVLASAAAEYSVIGEVDPAVTIVDGGGNKLGVADPKLGPLADNGGPTMTHALLAGSPAINTGPNPVPTFTGNQFDQRGTGFARIVFGVADAGAFELQEPIAPVVPVVPSFTG</sequence>
<dbReference type="PANTHER" id="PTHR11319">
    <property type="entry name" value="G PROTEIN-COUPLED RECEPTOR-RELATED"/>
    <property type="match status" value="1"/>
</dbReference>
<dbReference type="InterPro" id="IPR003368">
    <property type="entry name" value="POMP_repeat"/>
</dbReference>
<evidence type="ECO:0000256" key="1">
    <source>
        <dbReference type="ARBA" id="ARBA00004196"/>
    </source>
</evidence>
<evidence type="ECO:0000256" key="2">
    <source>
        <dbReference type="ARBA" id="ARBA00004442"/>
    </source>
</evidence>
<dbReference type="NCBIfam" id="NF041518">
    <property type="entry name" value="choice_anch_Q"/>
    <property type="match status" value="1"/>
</dbReference>
<evidence type="ECO:0000256" key="5">
    <source>
        <dbReference type="ARBA" id="ARBA00022729"/>
    </source>
</evidence>
<dbReference type="InterPro" id="IPR006626">
    <property type="entry name" value="PbH1"/>
</dbReference>
<evidence type="ECO:0000313" key="9">
    <source>
        <dbReference type="EMBL" id="CAB4722407.1"/>
    </source>
</evidence>
<keyword evidence="4" id="KW-0964">Secreted</keyword>
<evidence type="ECO:0000256" key="6">
    <source>
        <dbReference type="ARBA" id="ARBA00023136"/>
    </source>
</evidence>
<protein>
    <submittedName>
        <fullName evidence="9">Unannotated protein</fullName>
    </submittedName>
</protein>
<accession>A0A6J6REU6</accession>
<gene>
    <name evidence="9" type="ORF">UFOPK2624_01805</name>
</gene>
<dbReference type="InterPro" id="IPR059226">
    <property type="entry name" value="Choice_anch_Q_dom"/>
</dbReference>
<reference evidence="9" key="1">
    <citation type="submission" date="2020-05" db="EMBL/GenBank/DDBJ databases">
        <authorList>
            <person name="Chiriac C."/>
            <person name="Salcher M."/>
            <person name="Ghai R."/>
            <person name="Kavagutti S V."/>
        </authorList>
    </citation>
    <scope>NUCLEOTIDE SEQUENCE</scope>
</reference>